<evidence type="ECO:0008006" key="6">
    <source>
        <dbReference type="Google" id="ProtNLM"/>
    </source>
</evidence>
<feature type="region of interest" description="Disordered" evidence="1">
    <location>
        <begin position="460"/>
        <end position="480"/>
    </location>
</feature>
<evidence type="ECO:0000313" key="5">
    <source>
        <dbReference type="Proteomes" id="UP000007115"/>
    </source>
</evidence>
<dbReference type="Proteomes" id="UP000007115">
    <property type="component" value="Unassembled WGS sequence"/>
</dbReference>
<feature type="signal peptide" evidence="3">
    <location>
        <begin position="1"/>
        <end position="20"/>
    </location>
</feature>
<feature type="transmembrane region" description="Helical" evidence="2">
    <location>
        <begin position="293"/>
        <end position="313"/>
    </location>
</feature>
<keyword evidence="2" id="KW-0812">Transmembrane</keyword>
<keyword evidence="3" id="KW-0732">Signal</keyword>
<dbReference type="EMBL" id="ABDF02000076">
    <property type="protein sequence ID" value="EHK20946.1"/>
    <property type="molecule type" value="Genomic_DNA"/>
</dbReference>
<accession>G9MX13</accession>
<evidence type="ECO:0000313" key="4">
    <source>
        <dbReference type="EMBL" id="EHK20946.1"/>
    </source>
</evidence>
<feature type="region of interest" description="Disordered" evidence="1">
    <location>
        <begin position="1189"/>
        <end position="1208"/>
    </location>
</feature>
<organism evidence="4 5">
    <name type="scientific">Hypocrea virens (strain Gv29-8 / FGSC 10586)</name>
    <name type="common">Gliocladium virens</name>
    <name type="synonym">Trichoderma virens</name>
    <dbReference type="NCBI Taxonomy" id="413071"/>
    <lineage>
        <taxon>Eukaryota</taxon>
        <taxon>Fungi</taxon>
        <taxon>Dikarya</taxon>
        <taxon>Ascomycota</taxon>
        <taxon>Pezizomycotina</taxon>
        <taxon>Sordariomycetes</taxon>
        <taxon>Hypocreomycetidae</taxon>
        <taxon>Hypocreales</taxon>
        <taxon>Hypocreaceae</taxon>
        <taxon>Trichoderma</taxon>
    </lineage>
</organism>
<dbReference type="AlphaFoldDB" id="G9MX13"/>
<dbReference type="HOGENOM" id="CLU_258989_0_0_1"/>
<reference evidence="4 5" key="1">
    <citation type="journal article" date="2011" name="Genome Biol.">
        <title>Comparative genome sequence analysis underscores mycoparasitism as the ancestral life style of Trichoderma.</title>
        <authorList>
            <person name="Kubicek C.P."/>
            <person name="Herrera-Estrella A."/>
            <person name="Seidl-Seiboth V."/>
            <person name="Martinez D.A."/>
            <person name="Druzhinina I.S."/>
            <person name="Thon M."/>
            <person name="Zeilinger S."/>
            <person name="Casas-Flores S."/>
            <person name="Horwitz B.A."/>
            <person name="Mukherjee P.K."/>
            <person name="Mukherjee M."/>
            <person name="Kredics L."/>
            <person name="Alcaraz L.D."/>
            <person name="Aerts A."/>
            <person name="Antal Z."/>
            <person name="Atanasova L."/>
            <person name="Cervantes-Badillo M.G."/>
            <person name="Challacombe J."/>
            <person name="Chertkov O."/>
            <person name="McCluskey K."/>
            <person name="Coulpier F."/>
            <person name="Deshpande N."/>
            <person name="von Doehren H."/>
            <person name="Ebbole D.J."/>
            <person name="Esquivel-Naranjo E.U."/>
            <person name="Fekete E."/>
            <person name="Flipphi M."/>
            <person name="Glaser F."/>
            <person name="Gomez-Rodriguez E.Y."/>
            <person name="Gruber S."/>
            <person name="Han C."/>
            <person name="Henrissat B."/>
            <person name="Hermosa R."/>
            <person name="Hernandez-Onate M."/>
            <person name="Karaffa L."/>
            <person name="Kosti I."/>
            <person name="Le Crom S."/>
            <person name="Lindquist E."/>
            <person name="Lucas S."/>
            <person name="Luebeck M."/>
            <person name="Luebeck P.S."/>
            <person name="Margeot A."/>
            <person name="Metz B."/>
            <person name="Misra M."/>
            <person name="Nevalainen H."/>
            <person name="Omann M."/>
            <person name="Packer N."/>
            <person name="Perrone G."/>
            <person name="Uresti-Rivera E.E."/>
            <person name="Salamov A."/>
            <person name="Schmoll M."/>
            <person name="Seiboth B."/>
            <person name="Shapiro H."/>
            <person name="Sukno S."/>
            <person name="Tamayo-Ramos J.A."/>
            <person name="Tisch D."/>
            <person name="Wiest A."/>
            <person name="Wilkinson H.H."/>
            <person name="Zhang M."/>
            <person name="Coutinho P.M."/>
            <person name="Kenerley C.M."/>
            <person name="Monte E."/>
            <person name="Baker S.E."/>
            <person name="Grigoriev I.V."/>
        </authorList>
    </citation>
    <scope>NUCLEOTIDE SEQUENCE [LARGE SCALE GENOMIC DNA]</scope>
    <source>
        <strain evidence="5">Gv29-8 / FGSC 10586</strain>
    </source>
</reference>
<dbReference type="SUPFAM" id="SSF140860">
    <property type="entry name" value="Pseudo ankyrin repeat-like"/>
    <property type="match status" value="1"/>
</dbReference>
<feature type="chain" id="PRO_5003523879" description="Ankyrin repeat protein" evidence="3">
    <location>
        <begin position="21"/>
        <end position="1208"/>
    </location>
</feature>
<dbReference type="InParanoid" id="G9MX13"/>
<evidence type="ECO:0000256" key="2">
    <source>
        <dbReference type="SAM" id="Phobius"/>
    </source>
</evidence>
<dbReference type="eggNOG" id="KOG4177">
    <property type="taxonomic scope" value="Eukaryota"/>
</dbReference>
<dbReference type="VEuPathDB" id="FungiDB:TRIVIDRAFT_202345"/>
<evidence type="ECO:0000256" key="3">
    <source>
        <dbReference type="SAM" id="SignalP"/>
    </source>
</evidence>
<feature type="transmembrane region" description="Helical" evidence="2">
    <location>
        <begin position="252"/>
        <end position="273"/>
    </location>
</feature>
<sequence length="1208" mass="135647">MAIFAGLFWILFFQAAPANGLFSAFNESSAWDDFVNNIATDLAPIIALFGEQPTKQFLSESTTHLDSIIFAMAPIGVITTIVSVIRLYGTPSLRSLIGRAREPRALAESELCSSTSDDVCELWSNGGICRVYGRPKLLEFIFDKDANSDEFYSKFESGDGPRGIYATVATCGIHLPREFFKDIKSWKKGVTDTESLTCGANRDKNWRKTDPNELLFGCWLHHKRKTEDKQSRFAPHPNLAINIGIREVDRRLIWIVAVFGISLQASVLGYGLWANWHRPFYNDAGQPSLEFVILTLIGTTFLCLGIGLSARLIDGKSEEQTFVTDGHPLRFCWLQAGGQRIGDQVFDAFAYTEEMKEYVTSWRVEEDELASVNSRRLAFLAVTLSLTGWTAQFIGLRGQHGTVALFQLLGTLAMSIARGILRGNLMDPLKNLLGGNLKGIQDHELDWQALNLPIVSDHNGGNGPVDSSDKSLWPNTERTPGCKRSLEGHGRFVGGLCNDNGDFSALESTIANYSRVLENLKNTTRDQDPGVPNAQETSNLEDISIGAKLMHIRLRLAHLTSDSKLLSLPSWQTNIRDVAALLRDTLEKAAAYMFTPPHSGPKWPWDMKYSALIWTATCQVHESKVYGKKSRNFISFSMSKYKDHWETDQNQLEAILGLWSWTVERLSQNIDSKGNESLASQLGFKRLIVRQLEYDEFLSMLRSWVTHNYTEHLQPLKMGQKSILSIPATLSMFCDGYPASLGFRTITHNADSPLLYLMAQDIFTLFLREASALLSYRYAQYPEGNQATYLSQGFFQNSHVESLVGVMTSTKLATREEALMSVVPALSETHFLPSHHSLFFTLLSRAHSLRVQNRFRESEGVLVQLDSLKVSGLEMMIQRAIDFGLSPYGFEISNRQPLSQFPYDMKPDWDYGHILALTFPYRFDISESTVQDRKQVLRWAIEFGYSELVDCLWKLEKVLHLKESAFSGGPDEAFWTINGSYDSFIKIDILHFLITVTEPNLTYDTGKFHMFSKEKKSEEEGSSDEAQILEAFCKAHPGWKGSHNIESLKRMHKAYRDYGNILTAAVSIPNSAHIVKLLVEHGGLTKDGVLVTARGGKKISSPPGAKYPNLLAAAVICADSNIVKYLTNLYPGWTALQADYYLALESAAEWGRADCFELLVRNLEESINHELLWNENCPQLDYRRVEEAAKKAEGDDPSIEDKATSSMI</sequence>
<dbReference type="STRING" id="413071.G9MX13"/>
<keyword evidence="2" id="KW-1133">Transmembrane helix</keyword>
<dbReference type="RefSeq" id="XP_013955140.1">
    <property type="nucleotide sequence ID" value="XM_014099665.1"/>
</dbReference>
<keyword evidence="5" id="KW-1185">Reference proteome</keyword>
<comment type="caution">
    <text evidence="4">The sequence shown here is derived from an EMBL/GenBank/DDBJ whole genome shotgun (WGS) entry which is preliminary data.</text>
</comment>
<proteinExistence type="predicted"/>
<evidence type="ECO:0000256" key="1">
    <source>
        <dbReference type="SAM" id="MobiDB-lite"/>
    </source>
</evidence>
<protein>
    <recommendedName>
        <fullName evidence="6">Ankyrin repeat protein</fullName>
    </recommendedName>
</protein>
<dbReference type="GeneID" id="25790197"/>
<feature type="transmembrane region" description="Helical" evidence="2">
    <location>
        <begin position="68"/>
        <end position="89"/>
    </location>
</feature>
<feature type="transmembrane region" description="Helical" evidence="2">
    <location>
        <begin position="377"/>
        <end position="396"/>
    </location>
</feature>
<gene>
    <name evidence="4" type="ORF">TRIVIDRAFT_202345</name>
</gene>
<dbReference type="OrthoDB" id="7464126at2759"/>
<name>G9MX13_HYPVG</name>
<keyword evidence="2" id="KW-0472">Membrane</keyword>
<dbReference type="OMA" id="TITHNAD"/>